<keyword evidence="3" id="KW-1185">Reference proteome</keyword>
<accession>A0AAN8ANS2</accession>
<feature type="region of interest" description="Disordered" evidence="1">
    <location>
        <begin position="1"/>
        <end position="31"/>
    </location>
</feature>
<dbReference type="EMBL" id="JAUZQC010000011">
    <property type="protein sequence ID" value="KAK5862979.1"/>
    <property type="molecule type" value="Genomic_DNA"/>
</dbReference>
<evidence type="ECO:0000256" key="1">
    <source>
        <dbReference type="SAM" id="MobiDB-lite"/>
    </source>
</evidence>
<organism evidence="2 3">
    <name type="scientific">Eleginops maclovinus</name>
    <name type="common">Patagonian blennie</name>
    <name type="synonym">Eleginus maclovinus</name>
    <dbReference type="NCBI Taxonomy" id="56733"/>
    <lineage>
        <taxon>Eukaryota</taxon>
        <taxon>Metazoa</taxon>
        <taxon>Chordata</taxon>
        <taxon>Craniata</taxon>
        <taxon>Vertebrata</taxon>
        <taxon>Euteleostomi</taxon>
        <taxon>Actinopterygii</taxon>
        <taxon>Neopterygii</taxon>
        <taxon>Teleostei</taxon>
        <taxon>Neoteleostei</taxon>
        <taxon>Acanthomorphata</taxon>
        <taxon>Eupercaria</taxon>
        <taxon>Perciformes</taxon>
        <taxon>Notothenioidei</taxon>
        <taxon>Eleginopidae</taxon>
        <taxon>Eleginops</taxon>
    </lineage>
</organism>
<comment type="caution">
    <text evidence="2">The sequence shown here is derived from an EMBL/GenBank/DDBJ whole genome shotgun (WGS) entry which is preliminary data.</text>
</comment>
<dbReference type="Proteomes" id="UP001346869">
    <property type="component" value="Unassembled WGS sequence"/>
</dbReference>
<reference evidence="2 3" key="1">
    <citation type="journal article" date="2023" name="Genes (Basel)">
        <title>Chromosome-Level Genome Assembly and Circadian Gene Repertoire of the Patagonia Blennie Eleginops maclovinus-The Closest Ancestral Proxy of Antarctic Cryonotothenioids.</title>
        <authorList>
            <person name="Cheng C.C."/>
            <person name="Rivera-Colon A.G."/>
            <person name="Minhas B.F."/>
            <person name="Wilson L."/>
            <person name="Rayamajhi N."/>
            <person name="Vargas-Chacoff L."/>
            <person name="Catchen J.M."/>
        </authorList>
    </citation>
    <scope>NUCLEOTIDE SEQUENCE [LARGE SCALE GENOMIC DNA]</scope>
    <source>
        <strain evidence="2">JMC-PN-2008</strain>
    </source>
</reference>
<evidence type="ECO:0000313" key="3">
    <source>
        <dbReference type="Proteomes" id="UP001346869"/>
    </source>
</evidence>
<name>A0AAN8ANS2_ELEMC</name>
<proteinExistence type="predicted"/>
<evidence type="ECO:0000313" key="2">
    <source>
        <dbReference type="EMBL" id="KAK5862979.1"/>
    </source>
</evidence>
<reference evidence="2 3" key="2">
    <citation type="journal article" date="2023" name="Mol. Biol. Evol.">
        <title>Genomics of Secondarily Temperate Adaptation in the Only Non-Antarctic Icefish.</title>
        <authorList>
            <person name="Rivera-Colon A.G."/>
            <person name="Rayamajhi N."/>
            <person name="Minhas B.F."/>
            <person name="Madrigal G."/>
            <person name="Bilyk K.T."/>
            <person name="Yoon V."/>
            <person name="Hune M."/>
            <person name="Gregory S."/>
            <person name="Cheng C.H.C."/>
            <person name="Catchen J.M."/>
        </authorList>
    </citation>
    <scope>NUCLEOTIDE SEQUENCE [LARGE SCALE GENOMIC DNA]</scope>
    <source>
        <strain evidence="2">JMC-PN-2008</strain>
    </source>
</reference>
<protein>
    <submittedName>
        <fullName evidence="2">Uncharacterized protein</fullName>
    </submittedName>
</protein>
<dbReference type="AlphaFoldDB" id="A0AAN8ANS2"/>
<gene>
    <name evidence="2" type="ORF">PBY51_000043</name>
</gene>
<sequence>MEWAQTADRTLGAGVESMDAGTGAGSLENHRGRGLEHGIRGWAWKFGCGCSRFKAGVQSIGGSNKVP</sequence>